<feature type="transmembrane region" description="Helical" evidence="1">
    <location>
        <begin position="123"/>
        <end position="140"/>
    </location>
</feature>
<keyword evidence="1" id="KW-1133">Transmembrane helix</keyword>
<dbReference type="RefSeq" id="WP_376889279.1">
    <property type="nucleotide sequence ID" value="NZ_JBHUHR010000048.1"/>
</dbReference>
<evidence type="ECO:0000256" key="1">
    <source>
        <dbReference type="SAM" id="Phobius"/>
    </source>
</evidence>
<keyword evidence="1" id="KW-0812">Transmembrane</keyword>
<reference evidence="3" key="1">
    <citation type="journal article" date="2019" name="Int. J. Syst. Evol. Microbiol.">
        <title>The Global Catalogue of Microorganisms (GCM) 10K type strain sequencing project: providing services to taxonomists for standard genome sequencing and annotation.</title>
        <authorList>
            <consortium name="The Broad Institute Genomics Platform"/>
            <consortium name="The Broad Institute Genome Sequencing Center for Infectious Disease"/>
            <person name="Wu L."/>
            <person name="Ma J."/>
        </authorList>
    </citation>
    <scope>NUCLEOTIDE SEQUENCE [LARGE SCALE GENOMIC DNA]</scope>
    <source>
        <strain evidence="3">CGMCC 1.15180</strain>
    </source>
</reference>
<dbReference type="Proteomes" id="UP001597361">
    <property type="component" value="Unassembled WGS sequence"/>
</dbReference>
<keyword evidence="3" id="KW-1185">Reference proteome</keyword>
<dbReference type="EMBL" id="JBHUHR010000048">
    <property type="protein sequence ID" value="MFD2037419.1"/>
    <property type="molecule type" value="Genomic_DNA"/>
</dbReference>
<keyword evidence="1" id="KW-0472">Membrane</keyword>
<sequence length="152" mass="17391">MSKEGFDQRVIDFKNQICQKSARYHKRQIQQYEIELLKRLPEKIGKAIPESKGEYWMNRFENIAKRLPDLGENGTPYIKAKNNLLRELNKKHRLQRKGQWLGTMMPLFMITIGVAIGVSTGNLALWLPLGMVLGAVIGIIKDKSAEKKGLVL</sequence>
<organism evidence="2 3">
    <name type="scientific">Belliella marina</name>
    <dbReference type="NCBI Taxonomy" id="1644146"/>
    <lineage>
        <taxon>Bacteria</taxon>
        <taxon>Pseudomonadati</taxon>
        <taxon>Bacteroidota</taxon>
        <taxon>Cytophagia</taxon>
        <taxon>Cytophagales</taxon>
        <taxon>Cyclobacteriaceae</taxon>
        <taxon>Belliella</taxon>
    </lineage>
</organism>
<protein>
    <submittedName>
        <fullName evidence="2">Uncharacterized protein</fullName>
    </submittedName>
</protein>
<comment type="caution">
    <text evidence="2">The sequence shown here is derived from an EMBL/GenBank/DDBJ whole genome shotgun (WGS) entry which is preliminary data.</text>
</comment>
<accession>A0ABW4VRS6</accession>
<name>A0ABW4VRS6_9BACT</name>
<feature type="transmembrane region" description="Helical" evidence="1">
    <location>
        <begin position="100"/>
        <end position="117"/>
    </location>
</feature>
<evidence type="ECO:0000313" key="3">
    <source>
        <dbReference type="Proteomes" id="UP001597361"/>
    </source>
</evidence>
<gene>
    <name evidence="2" type="ORF">ACFSKL_21660</name>
</gene>
<proteinExistence type="predicted"/>
<evidence type="ECO:0000313" key="2">
    <source>
        <dbReference type="EMBL" id="MFD2037419.1"/>
    </source>
</evidence>